<accession>A0A5M4AW38</accession>
<dbReference type="OrthoDB" id="9809439at2"/>
<comment type="caution">
    <text evidence="5">The sequence shown here is derived from an EMBL/GenBank/DDBJ whole genome shotgun (WGS) entry which is preliminary data.</text>
</comment>
<comment type="catalytic activity">
    <reaction evidence="4">
        <text>cyclic dehypoxanthinylfutalosinate = 1,4-dihydroxy-6-naphthoate + dihydroxyacetone</text>
        <dbReference type="Rhea" id="RHEA:33087"/>
        <dbReference type="ChEBI" id="CHEBI:16016"/>
        <dbReference type="ChEBI" id="CHEBI:64254"/>
        <dbReference type="ChEBI" id="CHEBI:64270"/>
        <dbReference type="EC" id="4.1.99.29"/>
    </reaction>
</comment>
<comment type="pathway">
    <text evidence="1 4">Quinol/quinone metabolism; menaquinone biosynthesis.</text>
</comment>
<organism evidence="5 6">
    <name type="scientific">Prolixibacter bellariivorans</name>
    <dbReference type="NCBI Taxonomy" id="314319"/>
    <lineage>
        <taxon>Bacteria</taxon>
        <taxon>Pseudomonadati</taxon>
        <taxon>Bacteroidota</taxon>
        <taxon>Bacteroidia</taxon>
        <taxon>Marinilabiliales</taxon>
        <taxon>Prolixibacteraceae</taxon>
        <taxon>Prolixibacter</taxon>
    </lineage>
</organism>
<proteinExistence type="inferred from homology"/>
<evidence type="ECO:0000256" key="3">
    <source>
        <dbReference type="ARBA" id="ARBA00023239"/>
    </source>
</evidence>
<evidence type="ECO:0000313" key="5">
    <source>
        <dbReference type="EMBL" id="GET31657.1"/>
    </source>
</evidence>
<comment type="similarity">
    <text evidence="4">Belongs to the MqnA/MqnD family. MqnD subfamily.</text>
</comment>
<dbReference type="SUPFAM" id="SSF53850">
    <property type="entry name" value="Periplasmic binding protein-like II"/>
    <property type="match status" value="1"/>
</dbReference>
<dbReference type="AlphaFoldDB" id="A0A5M4AW38"/>
<feature type="active site" description="Proton acceptor" evidence="4">
    <location>
        <position position="148"/>
    </location>
</feature>
<gene>
    <name evidence="4 5" type="primary">mqnD</name>
    <name evidence="5" type="ORF">PbJCM13498_05200</name>
</gene>
<keyword evidence="6" id="KW-1185">Reference proteome</keyword>
<name>A0A5M4AW38_9BACT</name>
<dbReference type="EMBL" id="BLAX01000001">
    <property type="protein sequence ID" value="GET31657.1"/>
    <property type="molecule type" value="Genomic_DNA"/>
</dbReference>
<keyword evidence="3 4" id="KW-0456">Lyase</keyword>
<dbReference type="CDD" id="cd13635">
    <property type="entry name" value="PBP2_Ttha1568_Mqnd"/>
    <property type="match status" value="1"/>
</dbReference>
<dbReference type="InterPro" id="IPR030869">
    <property type="entry name" value="MqnD"/>
</dbReference>
<reference evidence="5 6" key="1">
    <citation type="submission" date="2019-10" db="EMBL/GenBank/DDBJ databases">
        <title>Prolixibacter strains distinguished by the presence of nitrate reductase genes were adept at nitrate-dependent anaerobic corrosion of metallic iron and carbon steel.</title>
        <authorList>
            <person name="Iino T."/>
            <person name="Shono N."/>
            <person name="Ito K."/>
            <person name="Nakamura R."/>
            <person name="Sueoka K."/>
            <person name="Harayama S."/>
            <person name="Ohkuma M."/>
        </authorList>
    </citation>
    <scope>NUCLEOTIDE SEQUENCE [LARGE SCALE GENOMIC DNA]</scope>
    <source>
        <strain evidence="5 6">JCM 13498</strain>
    </source>
</reference>
<sequence length="276" mass="31205">MNLTLGFSTCPNDTFIFDAMVHNRVDTEGLTFETVMADVEELNRLAFAGEIDITKLSYAAYAQLTSQYVLLDAGSALGRNNGPLLISKTKIYPDEVPNLRIAIPGEHTTANLLLSVAYPSVKEKKEYLFSDIEEVVLSGEMDAGLIIHENRFTYQKRGLKKILDLGEYWEETTGSPIPLGGIVVNRNLPREVQEKVNRVMKRSVEYAYEQPDASYPFVKLYAQEMEESVMRSHIDLYVNEFTRNLGDEGKQAVRTLYSKAEDLGIIPKMERSIFLD</sequence>
<evidence type="ECO:0000313" key="6">
    <source>
        <dbReference type="Proteomes" id="UP000391834"/>
    </source>
</evidence>
<dbReference type="PANTHER" id="PTHR37167">
    <property type="entry name" value="1,4-DIHYDROXY-6-NAPHTOATE SYNTHASE"/>
    <property type="match status" value="1"/>
</dbReference>
<dbReference type="GO" id="GO:0009234">
    <property type="term" value="P:menaquinone biosynthetic process"/>
    <property type="evidence" value="ECO:0007669"/>
    <property type="project" value="UniProtKB-UniRule"/>
</dbReference>
<dbReference type="PANTHER" id="PTHR37167:SF1">
    <property type="entry name" value="1,4-DIHYDROXY-6-NAPHTOATE SYNTHASE"/>
    <property type="match status" value="1"/>
</dbReference>
<evidence type="ECO:0000256" key="4">
    <source>
        <dbReference type="HAMAP-Rule" id="MF_00996"/>
    </source>
</evidence>
<keyword evidence="2 4" id="KW-0474">Menaquinone biosynthesis</keyword>
<comment type="function">
    <text evidence="4">Catalyzes the conversion of cyclic dehypoxanthine futalosine (cyclic DHFL) into 1,4-dihydroxy-6-naphthoate, a step in the biosynthesis of menaquinone (MK, vitamin K2).</text>
</comment>
<protein>
    <recommendedName>
        <fullName evidence="4">1,4-dihydroxy-6-naphtoate synthase</fullName>
        <ecNumber evidence="4">4.1.99.29</ecNumber>
    </recommendedName>
    <alternativeName>
        <fullName evidence="4">Menaquinone biosynthetic enzyme MqnD</fullName>
    </alternativeName>
</protein>
<dbReference type="HAMAP" id="MF_00996">
    <property type="entry name" value="MqnD"/>
    <property type="match status" value="1"/>
</dbReference>
<dbReference type="EC" id="4.1.99.29" evidence="4"/>
<feature type="binding site" evidence="4">
    <location>
        <begin position="55"/>
        <end position="57"/>
    </location>
    <ligand>
        <name>substrate</name>
    </ligand>
</feature>
<evidence type="ECO:0000256" key="1">
    <source>
        <dbReference type="ARBA" id="ARBA00004863"/>
    </source>
</evidence>
<dbReference type="GO" id="GO:0016830">
    <property type="term" value="F:carbon-carbon lyase activity"/>
    <property type="evidence" value="ECO:0007669"/>
    <property type="project" value="UniProtKB-UniRule"/>
</dbReference>
<dbReference type="RefSeq" id="WP_025863736.1">
    <property type="nucleotide sequence ID" value="NZ_BLAX01000001.1"/>
</dbReference>
<dbReference type="InterPro" id="IPR003773">
    <property type="entry name" value="Menaquinone_biosynth"/>
</dbReference>
<dbReference type="Pfam" id="PF02621">
    <property type="entry name" value="VitK2_biosynth"/>
    <property type="match status" value="1"/>
</dbReference>
<dbReference type="UniPathway" id="UPA00079"/>
<feature type="binding site" evidence="4">
    <location>
        <begin position="109"/>
        <end position="110"/>
    </location>
    <ligand>
        <name>substrate</name>
    </ligand>
</feature>
<dbReference type="Gene3D" id="3.40.190.10">
    <property type="entry name" value="Periplasmic binding protein-like II"/>
    <property type="match status" value="2"/>
</dbReference>
<evidence type="ECO:0000256" key="2">
    <source>
        <dbReference type="ARBA" id="ARBA00022428"/>
    </source>
</evidence>
<dbReference type="Proteomes" id="UP000391834">
    <property type="component" value="Unassembled WGS sequence"/>
</dbReference>